<dbReference type="Pfam" id="PF00403">
    <property type="entry name" value="HMA"/>
    <property type="match status" value="1"/>
</dbReference>
<comment type="similarity">
    <text evidence="5">Belongs to the HIPP family.</text>
</comment>
<name>A0AAV3QQH0_LITER</name>
<evidence type="ECO:0000256" key="2">
    <source>
        <dbReference type="ARBA" id="ARBA00022481"/>
    </source>
</evidence>
<evidence type="ECO:0000256" key="5">
    <source>
        <dbReference type="ARBA" id="ARBA00024045"/>
    </source>
</evidence>
<dbReference type="CDD" id="cd00371">
    <property type="entry name" value="HMA"/>
    <property type="match status" value="1"/>
</dbReference>
<keyword evidence="4" id="KW-0636">Prenylation</keyword>
<evidence type="ECO:0000313" key="8">
    <source>
        <dbReference type="Proteomes" id="UP001454036"/>
    </source>
</evidence>
<comment type="caution">
    <text evidence="7">The sequence shown here is derived from an EMBL/GenBank/DDBJ whole genome shotgun (WGS) entry which is preliminary data.</text>
</comment>
<dbReference type="Proteomes" id="UP001454036">
    <property type="component" value="Unassembled WGS sequence"/>
</dbReference>
<sequence>MEYALAASKTFVLGLKLHCKGCEAKVKRKLLSLQGVHTVSIDSKKGHITITGTIDPPTIISLLEKYRKKAVLLWEQPPSQEDGSNNSINGENNSNEERAQIISKDPITIDHFDDLNVAKTIQQLSRGVKDLKEIEVTFSKTVKVVFNDNGKMELLETTNSITTGKDDKMVMNINNGIPTREEKTVIGTPYLCSGSCCGGKGGVQNFQGNHHCCCQFSGNIHNHNHHWLPPGVGYTTPLGRSQHWETSSAAPSAPPVHQYDYGTLPPSMGYYYPHHDQSVFSDDNPNGCVVM</sequence>
<dbReference type="PANTHER" id="PTHR45868:SF82">
    <property type="entry name" value="HEAVY METAL TRANSPORT_DETOXIFICATION SUPERFAMILY PROTEIN"/>
    <property type="match status" value="1"/>
</dbReference>
<dbReference type="PANTHER" id="PTHR45868">
    <property type="entry name" value="HEAVY METAL-ASSOCIATED ISOPRENYLATED PLANT PROTEIN 33-RELATED"/>
    <property type="match status" value="1"/>
</dbReference>
<dbReference type="EMBL" id="BAABME010005386">
    <property type="protein sequence ID" value="GAA0165461.1"/>
    <property type="molecule type" value="Genomic_DNA"/>
</dbReference>
<dbReference type="SUPFAM" id="SSF55008">
    <property type="entry name" value="HMA, heavy metal-associated domain"/>
    <property type="match status" value="1"/>
</dbReference>
<feature type="domain" description="HMA" evidence="6">
    <location>
        <begin position="8"/>
        <end position="71"/>
    </location>
</feature>
<gene>
    <name evidence="7" type="ORF">LIER_20860</name>
</gene>
<dbReference type="GO" id="GO:0009626">
    <property type="term" value="P:plant-type hypersensitive response"/>
    <property type="evidence" value="ECO:0007669"/>
    <property type="project" value="UniProtKB-KW"/>
</dbReference>
<dbReference type="AlphaFoldDB" id="A0AAV3QQH0"/>
<keyword evidence="3" id="KW-0479">Metal-binding</keyword>
<dbReference type="InterPro" id="IPR036163">
    <property type="entry name" value="HMA_dom_sf"/>
</dbReference>
<evidence type="ECO:0000256" key="4">
    <source>
        <dbReference type="ARBA" id="ARBA00023289"/>
    </source>
</evidence>
<keyword evidence="2" id="KW-0488">Methylation</keyword>
<dbReference type="InterPro" id="IPR006121">
    <property type="entry name" value="HMA_dom"/>
</dbReference>
<reference evidence="7 8" key="1">
    <citation type="submission" date="2024-01" db="EMBL/GenBank/DDBJ databases">
        <title>The complete chloroplast genome sequence of Lithospermum erythrorhizon: insights into the phylogenetic relationship among Boraginaceae species and the maternal lineages of purple gromwells.</title>
        <authorList>
            <person name="Okada T."/>
            <person name="Watanabe K."/>
        </authorList>
    </citation>
    <scope>NUCLEOTIDE SEQUENCE [LARGE SCALE GENOMIC DNA]</scope>
</reference>
<protein>
    <recommendedName>
        <fullName evidence="6">HMA domain-containing protein</fullName>
    </recommendedName>
</protein>
<keyword evidence="8" id="KW-1185">Reference proteome</keyword>
<organism evidence="7 8">
    <name type="scientific">Lithospermum erythrorhizon</name>
    <name type="common">Purple gromwell</name>
    <name type="synonym">Lithospermum officinale var. erythrorhizon</name>
    <dbReference type="NCBI Taxonomy" id="34254"/>
    <lineage>
        <taxon>Eukaryota</taxon>
        <taxon>Viridiplantae</taxon>
        <taxon>Streptophyta</taxon>
        <taxon>Embryophyta</taxon>
        <taxon>Tracheophyta</taxon>
        <taxon>Spermatophyta</taxon>
        <taxon>Magnoliopsida</taxon>
        <taxon>eudicotyledons</taxon>
        <taxon>Gunneridae</taxon>
        <taxon>Pentapetalae</taxon>
        <taxon>asterids</taxon>
        <taxon>lamiids</taxon>
        <taxon>Boraginales</taxon>
        <taxon>Boraginaceae</taxon>
        <taxon>Boraginoideae</taxon>
        <taxon>Lithospermeae</taxon>
        <taxon>Lithospermum</taxon>
    </lineage>
</organism>
<dbReference type="PROSITE" id="PS50846">
    <property type="entry name" value="HMA_2"/>
    <property type="match status" value="1"/>
</dbReference>
<evidence type="ECO:0000313" key="7">
    <source>
        <dbReference type="EMBL" id="GAA0165461.1"/>
    </source>
</evidence>
<dbReference type="GO" id="GO:0016020">
    <property type="term" value="C:membrane"/>
    <property type="evidence" value="ECO:0007669"/>
    <property type="project" value="UniProtKB-SubCell"/>
</dbReference>
<proteinExistence type="inferred from homology"/>
<comment type="subcellular location">
    <subcellularLocation>
        <location evidence="1">Membrane</location>
        <topology evidence="1">Peripheral membrane protein</topology>
    </subcellularLocation>
</comment>
<dbReference type="GO" id="GO:0046872">
    <property type="term" value="F:metal ion binding"/>
    <property type="evidence" value="ECO:0007669"/>
    <property type="project" value="UniProtKB-KW"/>
</dbReference>
<evidence type="ECO:0000256" key="1">
    <source>
        <dbReference type="ARBA" id="ARBA00004170"/>
    </source>
</evidence>
<accession>A0AAV3QQH0</accession>
<evidence type="ECO:0000259" key="6">
    <source>
        <dbReference type="PROSITE" id="PS50846"/>
    </source>
</evidence>
<keyword evidence="4" id="KW-0449">Lipoprotein</keyword>
<evidence type="ECO:0000256" key="3">
    <source>
        <dbReference type="ARBA" id="ARBA00022723"/>
    </source>
</evidence>
<dbReference type="Gene3D" id="3.30.70.100">
    <property type="match status" value="1"/>
</dbReference>